<evidence type="ECO:0000313" key="10">
    <source>
        <dbReference type="Proteomes" id="UP000053342"/>
    </source>
</evidence>
<dbReference type="RefSeq" id="XP_016265592.1">
    <property type="nucleotide sequence ID" value="XM_016404587.1"/>
</dbReference>
<gene>
    <name evidence="9" type="ORF">PV06_03772</name>
</gene>
<keyword evidence="10" id="KW-1185">Reference proteome</keyword>
<dbReference type="AlphaFoldDB" id="A0A0D2AZX3"/>
<dbReference type="GO" id="GO:0005634">
    <property type="term" value="C:nucleus"/>
    <property type="evidence" value="ECO:0007669"/>
    <property type="project" value="UniProtKB-SubCell"/>
</dbReference>
<name>A0A0D2AZX3_9EURO</name>
<keyword evidence="6" id="KW-0539">Nucleus</keyword>
<reference evidence="9 10" key="1">
    <citation type="submission" date="2015-01" db="EMBL/GenBank/DDBJ databases">
        <title>The Genome Sequence of Exophiala oligosperma CBS72588.</title>
        <authorList>
            <consortium name="The Broad Institute Genomics Platform"/>
            <person name="Cuomo C."/>
            <person name="de Hoog S."/>
            <person name="Gorbushina A."/>
            <person name="Stielow B."/>
            <person name="Teixiera M."/>
            <person name="Abouelleil A."/>
            <person name="Chapman S.B."/>
            <person name="Priest M."/>
            <person name="Young S.K."/>
            <person name="Wortman J."/>
            <person name="Nusbaum C."/>
            <person name="Birren B."/>
        </authorList>
    </citation>
    <scope>NUCLEOTIDE SEQUENCE [LARGE SCALE GENOMIC DNA]</scope>
    <source>
        <strain evidence="9 10">CBS 72588</strain>
    </source>
</reference>
<proteinExistence type="predicted"/>
<keyword evidence="2" id="KW-0479">Metal-binding</keyword>
<keyword evidence="4" id="KW-0863">Zinc-finger</keyword>
<dbReference type="OrthoDB" id="654211at2759"/>
<dbReference type="CDD" id="cd12148">
    <property type="entry name" value="fungal_TF_MHR"/>
    <property type="match status" value="1"/>
</dbReference>
<dbReference type="GO" id="GO:0000978">
    <property type="term" value="F:RNA polymerase II cis-regulatory region sequence-specific DNA binding"/>
    <property type="evidence" value="ECO:0007669"/>
    <property type="project" value="InterPro"/>
</dbReference>
<evidence type="ECO:0000256" key="7">
    <source>
        <dbReference type="SAM" id="MobiDB-lite"/>
    </source>
</evidence>
<evidence type="ECO:0000256" key="4">
    <source>
        <dbReference type="ARBA" id="ARBA00022771"/>
    </source>
</evidence>
<protein>
    <recommendedName>
        <fullName evidence="8">Xylanolytic transcriptional activator regulatory domain-containing protein</fullName>
    </recommendedName>
</protein>
<evidence type="ECO:0000313" key="9">
    <source>
        <dbReference type="EMBL" id="KIW45376.1"/>
    </source>
</evidence>
<dbReference type="STRING" id="215243.A0A0D2AZX3"/>
<feature type="region of interest" description="Disordered" evidence="7">
    <location>
        <begin position="110"/>
        <end position="144"/>
    </location>
</feature>
<evidence type="ECO:0000256" key="2">
    <source>
        <dbReference type="ARBA" id="ARBA00022723"/>
    </source>
</evidence>
<dbReference type="Proteomes" id="UP000053342">
    <property type="component" value="Unassembled WGS sequence"/>
</dbReference>
<dbReference type="GO" id="GO:0000981">
    <property type="term" value="F:DNA-binding transcription factor activity, RNA polymerase II-specific"/>
    <property type="evidence" value="ECO:0007669"/>
    <property type="project" value="InterPro"/>
</dbReference>
<dbReference type="EMBL" id="KN847334">
    <property type="protein sequence ID" value="KIW45376.1"/>
    <property type="molecule type" value="Genomic_DNA"/>
</dbReference>
<dbReference type="HOGENOM" id="CLU_007784_2_0_1"/>
<dbReference type="VEuPathDB" id="FungiDB:PV06_03772"/>
<organism evidence="9 10">
    <name type="scientific">Exophiala oligosperma</name>
    <dbReference type="NCBI Taxonomy" id="215243"/>
    <lineage>
        <taxon>Eukaryota</taxon>
        <taxon>Fungi</taxon>
        <taxon>Dikarya</taxon>
        <taxon>Ascomycota</taxon>
        <taxon>Pezizomycotina</taxon>
        <taxon>Eurotiomycetes</taxon>
        <taxon>Chaetothyriomycetidae</taxon>
        <taxon>Chaetothyriales</taxon>
        <taxon>Herpotrichiellaceae</taxon>
        <taxon>Exophiala</taxon>
    </lineage>
</organism>
<evidence type="ECO:0000259" key="8">
    <source>
        <dbReference type="Pfam" id="PF04082"/>
    </source>
</evidence>
<sequence>MDGGSAPAIQFEDLQAPNQIPHYQVEDLSVDIFDDYDWSTMFQDESFADLGPSSLADIAHSFHYPLATTSGVPDQQTVPASPLTQQKQRGLIINTEATDLSAFASRLPSLEPEEVHQSDSMPLLRSSDQTGGQAHSSSSSSSWTAQNPRRCFLEVTHECRQRVLNDLFSDFTNFVPDDFVLPSKHALNRFVAIYIASFYEHNPVLHLPTMSLNNTSVELCLAIAAVGAHYCGEVDTSTKLYRVAKDVAFERMDRLADSAISNAPQERDGAQQSRLVCQQGEWPTQKDFVSQAQIELMQTFVILFGFSLWFLKTPGPALRSKALLQSTIQRNHDWQSWVQAETLKRIVLVSFCLFNLQTLIHETPPPLLWSEIDMCLPCSEGRWNATSPTAWASSVEQQDLGKAMVQETLQNLFNEEGSGVPHPNFSSLGGYFLIHAILQHMWILQKTRLLQSKPLEERSREQEAVTFGQFQRALRQWRRGWTNDRESSMSPVNPCGPIAFTSTALLRLAYVRLSFSARLIPLLINTWSAEKIARAFIQAPSAERNDRTTRAALHCAHALSIPVKIGLKFVARTQGFYWSNQHAVSSLECALFLCKWLQSVTSPEDADTNVSTITEQEMLVIDFIIAIVAETDLRASKEVLLQTRNLLSRTVVRIWSRLFPGDSAWKIVDLIGSSMRACIDALDCNAGMLGN</sequence>
<dbReference type="PANTHER" id="PTHR40626">
    <property type="entry name" value="MIP31509P"/>
    <property type="match status" value="1"/>
</dbReference>
<dbReference type="InterPro" id="IPR007219">
    <property type="entry name" value="XnlR_reg_dom"/>
</dbReference>
<keyword evidence="5" id="KW-0862">Zinc</keyword>
<dbReference type="GO" id="GO:0006351">
    <property type="term" value="P:DNA-templated transcription"/>
    <property type="evidence" value="ECO:0007669"/>
    <property type="project" value="InterPro"/>
</dbReference>
<evidence type="ECO:0000256" key="6">
    <source>
        <dbReference type="ARBA" id="ARBA00023242"/>
    </source>
</evidence>
<comment type="subcellular location">
    <subcellularLocation>
        <location evidence="1">Nucleus</location>
    </subcellularLocation>
</comment>
<evidence type="ECO:0000256" key="5">
    <source>
        <dbReference type="ARBA" id="ARBA00022833"/>
    </source>
</evidence>
<dbReference type="PANTHER" id="PTHR40626:SF25">
    <property type="entry name" value="TRANSCRIPTION FACTOR, PUTATIVE (AFU_ORTHOLOGUE AFUA_3G02070)-RELATED"/>
    <property type="match status" value="1"/>
</dbReference>
<evidence type="ECO:0000256" key="1">
    <source>
        <dbReference type="ARBA" id="ARBA00004123"/>
    </source>
</evidence>
<dbReference type="GeneID" id="27355846"/>
<evidence type="ECO:0000256" key="3">
    <source>
        <dbReference type="ARBA" id="ARBA00022737"/>
    </source>
</evidence>
<dbReference type="GO" id="GO:0000785">
    <property type="term" value="C:chromatin"/>
    <property type="evidence" value="ECO:0007669"/>
    <property type="project" value="TreeGrafter"/>
</dbReference>
<dbReference type="GO" id="GO:0008270">
    <property type="term" value="F:zinc ion binding"/>
    <property type="evidence" value="ECO:0007669"/>
    <property type="project" value="UniProtKB-KW"/>
</dbReference>
<dbReference type="InterPro" id="IPR051059">
    <property type="entry name" value="VerF-like"/>
</dbReference>
<keyword evidence="3" id="KW-0677">Repeat</keyword>
<feature type="domain" description="Xylanolytic transcriptional activator regulatory" evidence="8">
    <location>
        <begin position="193"/>
        <end position="478"/>
    </location>
</feature>
<accession>A0A0D2AZX3</accession>
<feature type="compositionally biased region" description="Polar residues" evidence="7">
    <location>
        <begin position="126"/>
        <end position="135"/>
    </location>
</feature>
<dbReference type="Pfam" id="PF04082">
    <property type="entry name" value="Fungal_trans"/>
    <property type="match status" value="1"/>
</dbReference>